<proteinExistence type="predicted"/>
<feature type="region of interest" description="Disordered" evidence="1">
    <location>
        <begin position="1"/>
        <end position="21"/>
    </location>
</feature>
<organism evidence="2 3">
    <name type="scientific">Austropuccinia psidii MF-1</name>
    <dbReference type="NCBI Taxonomy" id="1389203"/>
    <lineage>
        <taxon>Eukaryota</taxon>
        <taxon>Fungi</taxon>
        <taxon>Dikarya</taxon>
        <taxon>Basidiomycota</taxon>
        <taxon>Pucciniomycotina</taxon>
        <taxon>Pucciniomycetes</taxon>
        <taxon>Pucciniales</taxon>
        <taxon>Sphaerophragmiaceae</taxon>
        <taxon>Austropuccinia</taxon>
    </lineage>
</organism>
<feature type="region of interest" description="Disordered" evidence="1">
    <location>
        <begin position="56"/>
        <end position="93"/>
    </location>
</feature>
<comment type="caution">
    <text evidence="2">The sequence shown here is derived from an EMBL/GenBank/DDBJ whole genome shotgun (WGS) entry which is preliminary data.</text>
</comment>
<dbReference type="Proteomes" id="UP000765509">
    <property type="component" value="Unassembled WGS sequence"/>
</dbReference>
<accession>A0A9Q3HBW2</accession>
<name>A0A9Q3HBW2_9BASI</name>
<dbReference type="OrthoDB" id="2516184at2759"/>
<feature type="compositionally biased region" description="Polar residues" evidence="1">
    <location>
        <begin position="75"/>
        <end position="84"/>
    </location>
</feature>
<reference evidence="2" key="1">
    <citation type="submission" date="2021-03" db="EMBL/GenBank/DDBJ databases">
        <title>Draft genome sequence of rust myrtle Austropuccinia psidii MF-1, a brazilian biotype.</title>
        <authorList>
            <person name="Quecine M.C."/>
            <person name="Pachon D.M.R."/>
            <person name="Bonatelli M.L."/>
            <person name="Correr F.H."/>
            <person name="Franceschini L.M."/>
            <person name="Leite T.F."/>
            <person name="Margarido G.R.A."/>
            <person name="Almeida C.A."/>
            <person name="Ferrarezi J.A."/>
            <person name="Labate C.A."/>
        </authorList>
    </citation>
    <scope>NUCLEOTIDE SEQUENCE</scope>
    <source>
        <strain evidence="2">MF-1</strain>
    </source>
</reference>
<dbReference type="EMBL" id="AVOT02013985">
    <property type="protein sequence ID" value="MBW0497079.1"/>
    <property type="molecule type" value="Genomic_DNA"/>
</dbReference>
<gene>
    <name evidence="2" type="ORF">O181_036794</name>
</gene>
<sequence length="169" mass="19061">MDFTHGKTAPIYPQPNPSSPNESKIISAFEYMKTENSKLNEEICSLKHLFQQINVTNNPSPPKTTSPGAHCNVNRKPSSIPSQRKSFHPDKLNMKSKNSSELYLDNVYIGDINQKLLNSCYTLARVLMNRNGGKSLVPKPPNDEERNIVEGFFNVSPEPPMENARIFLQ</sequence>
<keyword evidence="3" id="KW-1185">Reference proteome</keyword>
<evidence type="ECO:0000313" key="3">
    <source>
        <dbReference type="Proteomes" id="UP000765509"/>
    </source>
</evidence>
<evidence type="ECO:0000313" key="2">
    <source>
        <dbReference type="EMBL" id="MBW0497079.1"/>
    </source>
</evidence>
<dbReference type="AlphaFoldDB" id="A0A9Q3HBW2"/>
<evidence type="ECO:0000256" key="1">
    <source>
        <dbReference type="SAM" id="MobiDB-lite"/>
    </source>
</evidence>
<protein>
    <submittedName>
        <fullName evidence="2">Uncharacterized protein</fullName>
    </submittedName>
</protein>